<dbReference type="SUPFAM" id="SSF51735">
    <property type="entry name" value="NAD(P)-binding Rossmann-fold domains"/>
    <property type="match status" value="1"/>
</dbReference>
<sequence length="265" mass="28171">MSQNMNSKCVIITGSSNGIGQGAAIEFAKCGASVLIHGRDEEAIQNTVQMCKEAAGDKDAKFPSVRGDIKDECTLKAIVDAAMTEFGKIDVLINNAGGGTVGATLTGLEMESYDEQMAMDLSVRAPIRLSQLCFPELQKSQGNILNISAVSGVRPAVRLPFYAIAKAALNMFTQCAALEMGPKGVRINALALHVVPTMIHERSGIMKPDDDKAAFYERCSTVVPLKRLATVDDCAKMMAFLTSDASCILNGEVIVNDGGRSLTGF</sequence>
<accession>A0A8J1XK53</accession>
<proteinExistence type="predicted"/>
<evidence type="ECO:0000313" key="2">
    <source>
        <dbReference type="EMBL" id="CAH1777848.1"/>
    </source>
</evidence>
<dbReference type="Pfam" id="PF13561">
    <property type="entry name" value="adh_short_C2"/>
    <property type="match status" value="1"/>
</dbReference>
<evidence type="ECO:0000256" key="1">
    <source>
        <dbReference type="ARBA" id="ARBA00023002"/>
    </source>
</evidence>
<reference evidence="2" key="1">
    <citation type="submission" date="2022-03" db="EMBL/GenBank/DDBJ databases">
        <authorList>
            <person name="Martin C."/>
        </authorList>
    </citation>
    <scope>NUCLEOTIDE SEQUENCE</scope>
</reference>
<evidence type="ECO:0000313" key="3">
    <source>
        <dbReference type="Proteomes" id="UP000749559"/>
    </source>
</evidence>
<dbReference type="Proteomes" id="UP000749559">
    <property type="component" value="Unassembled WGS sequence"/>
</dbReference>
<dbReference type="OrthoDB" id="47007at2759"/>
<dbReference type="EMBL" id="CAIIXF020000002">
    <property type="protein sequence ID" value="CAH1777848.1"/>
    <property type="molecule type" value="Genomic_DNA"/>
</dbReference>
<gene>
    <name evidence="2" type="ORF">OFUS_LOCUS4840</name>
</gene>
<protein>
    <submittedName>
        <fullName evidence="2">Uncharacterized protein</fullName>
    </submittedName>
</protein>
<dbReference type="Gene3D" id="3.40.50.720">
    <property type="entry name" value="NAD(P)-binding Rossmann-like Domain"/>
    <property type="match status" value="1"/>
</dbReference>
<dbReference type="PRINTS" id="PR00081">
    <property type="entry name" value="GDHRDH"/>
</dbReference>
<name>A0A8J1XK53_OWEFU</name>
<dbReference type="PRINTS" id="PR00080">
    <property type="entry name" value="SDRFAMILY"/>
</dbReference>
<keyword evidence="3" id="KW-1185">Reference proteome</keyword>
<dbReference type="FunFam" id="3.40.50.720:FF:000084">
    <property type="entry name" value="Short-chain dehydrogenase reductase"/>
    <property type="match status" value="1"/>
</dbReference>
<dbReference type="PANTHER" id="PTHR43975:SF2">
    <property type="entry name" value="EG:BACR7A4.14 PROTEIN-RELATED"/>
    <property type="match status" value="1"/>
</dbReference>
<dbReference type="InterPro" id="IPR020904">
    <property type="entry name" value="Sc_DH/Rdtase_CS"/>
</dbReference>
<dbReference type="PANTHER" id="PTHR43975">
    <property type="entry name" value="ZGC:101858"/>
    <property type="match status" value="1"/>
</dbReference>
<dbReference type="AlphaFoldDB" id="A0A8J1XK53"/>
<keyword evidence="1" id="KW-0560">Oxidoreductase</keyword>
<comment type="caution">
    <text evidence="2">The sequence shown here is derived from an EMBL/GenBank/DDBJ whole genome shotgun (WGS) entry which is preliminary data.</text>
</comment>
<dbReference type="GO" id="GO:0016491">
    <property type="term" value="F:oxidoreductase activity"/>
    <property type="evidence" value="ECO:0007669"/>
    <property type="project" value="UniProtKB-KW"/>
</dbReference>
<dbReference type="PROSITE" id="PS00061">
    <property type="entry name" value="ADH_SHORT"/>
    <property type="match status" value="1"/>
</dbReference>
<dbReference type="InterPro" id="IPR002347">
    <property type="entry name" value="SDR_fam"/>
</dbReference>
<organism evidence="2 3">
    <name type="scientific">Owenia fusiformis</name>
    <name type="common">Polychaete worm</name>
    <dbReference type="NCBI Taxonomy" id="6347"/>
    <lineage>
        <taxon>Eukaryota</taxon>
        <taxon>Metazoa</taxon>
        <taxon>Spiralia</taxon>
        <taxon>Lophotrochozoa</taxon>
        <taxon>Annelida</taxon>
        <taxon>Polychaeta</taxon>
        <taxon>Sedentaria</taxon>
        <taxon>Canalipalpata</taxon>
        <taxon>Sabellida</taxon>
        <taxon>Oweniida</taxon>
        <taxon>Oweniidae</taxon>
        <taxon>Owenia</taxon>
    </lineage>
</organism>
<dbReference type="InterPro" id="IPR036291">
    <property type="entry name" value="NAD(P)-bd_dom_sf"/>
</dbReference>